<evidence type="ECO:0000256" key="1">
    <source>
        <dbReference type="ARBA" id="ARBA00001957"/>
    </source>
</evidence>
<dbReference type="GO" id="GO:0043041">
    <property type="term" value="P:amino acid activation for nonribosomal peptide biosynthetic process"/>
    <property type="evidence" value="ECO:0007669"/>
    <property type="project" value="TreeGrafter"/>
</dbReference>
<dbReference type="InterPro" id="IPR025110">
    <property type="entry name" value="AMP-bd_C"/>
</dbReference>
<dbReference type="Gene3D" id="3.30.300.30">
    <property type="match status" value="1"/>
</dbReference>
<dbReference type="Gene3D" id="3.40.50.12780">
    <property type="entry name" value="N-terminal domain of ligase-like"/>
    <property type="match status" value="1"/>
</dbReference>
<dbReference type="Pfam" id="PF00501">
    <property type="entry name" value="AMP-binding"/>
    <property type="match status" value="1"/>
</dbReference>
<dbReference type="InterPro" id="IPR020806">
    <property type="entry name" value="PKS_PP-bd"/>
</dbReference>
<dbReference type="InterPro" id="IPR023213">
    <property type="entry name" value="CAT-like_dom_sf"/>
</dbReference>
<dbReference type="Proteomes" id="UP000572051">
    <property type="component" value="Unassembled WGS sequence"/>
</dbReference>
<dbReference type="SUPFAM" id="SSF52777">
    <property type="entry name" value="CoA-dependent acyltransferases"/>
    <property type="match status" value="4"/>
</dbReference>
<dbReference type="GO" id="GO:0005737">
    <property type="term" value="C:cytoplasm"/>
    <property type="evidence" value="ECO:0007669"/>
    <property type="project" value="TreeGrafter"/>
</dbReference>
<evidence type="ECO:0000256" key="3">
    <source>
        <dbReference type="ARBA" id="ARBA00022553"/>
    </source>
</evidence>
<feature type="compositionally biased region" description="Low complexity" evidence="4">
    <location>
        <begin position="161"/>
        <end position="170"/>
    </location>
</feature>
<accession>A0A7Z0ET07</accession>
<evidence type="ECO:0000313" key="7">
    <source>
        <dbReference type="Proteomes" id="UP000572051"/>
    </source>
</evidence>
<dbReference type="InterPro" id="IPR000873">
    <property type="entry name" value="AMP-dep_synth/lig_dom"/>
</dbReference>
<keyword evidence="2" id="KW-0596">Phosphopantetheine</keyword>
<comment type="cofactor">
    <cofactor evidence="1">
        <name>pantetheine 4'-phosphate</name>
        <dbReference type="ChEBI" id="CHEBI:47942"/>
    </cofactor>
</comment>
<feature type="region of interest" description="Disordered" evidence="4">
    <location>
        <begin position="129"/>
        <end position="172"/>
    </location>
</feature>
<reference evidence="6 7" key="1">
    <citation type="submission" date="2020-07" db="EMBL/GenBank/DDBJ databases">
        <title>Sequencing the genomes of 1000 actinobacteria strains.</title>
        <authorList>
            <person name="Klenk H.-P."/>
        </authorList>
    </citation>
    <scope>NUCLEOTIDE SEQUENCE [LARGE SCALE GENOMIC DNA]</scope>
    <source>
        <strain evidence="6 7">DSM 44442</strain>
    </source>
</reference>
<protein>
    <submittedName>
        <fullName evidence="6">Amino acid adenylation domain-containing protein</fullName>
    </submittedName>
</protein>
<dbReference type="SMART" id="SM00823">
    <property type="entry name" value="PKS_PP"/>
    <property type="match status" value="1"/>
</dbReference>
<feature type="compositionally biased region" description="Basic and acidic residues" evidence="4">
    <location>
        <begin position="142"/>
        <end position="155"/>
    </location>
</feature>
<dbReference type="SUPFAM" id="SSF56801">
    <property type="entry name" value="Acetyl-CoA synthetase-like"/>
    <property type="match status" value="1"/>
</dbReference>
<dbReference type="FunFam" id="3.40.50.12780:FF:000012">
    <property type="entry name" value="Non-ribosomal peptide synthetase"/>
    <property type="match status" value="1"/>
</dbReference>
<dbReference type="PANTHER" id="PTHR45527:SF1">
    <property type="entry name" value="FATTY ACID SYNTHASE"/>
    <property type="match status" value="1"/>
</dbReference>
<dbReference type="CDD" id="cd05930">
    <property type="entry name" value="A_NRPS"/>
    <property type="match status" value="1"/>
</dbReference>
<gene>
    <name evidence="6" type="ORF">HNR10_005644</name>
</gene>
<dbReference type="InterPro" id="IPR042099">
    <property type="entry name" value="ANL_N_sf"/>
</dbReference>
<dbReference type="InterPro" id="IPR001242">
    <property type="entry name" value="Condensation_dom"/>
</dbReference>
<dbReference type="GO" id="GO:0003824">
    <property type="term" value="F:catalytic activity"/>
    <property type="evidence" value="ECO:0007669"/>
    <property type="project" value="InterPro"/>
</dbReference>
<dbReference type="CDD" id="cd19531">
    <property type="entry name" value="LCL_NRPS-like"/>
    <property type="match status" value="1"/>
</dbReference>
<feature type="domain" description="Carrier" evidence="5">
    <location>
        <begin position="1034"/>
        <end position="1109"/>
    </location>
</feature>
<dbReference type="GO" id="GO:0044550">
    <property type="term" value="P:secondary metabolite biosynthetic process"/>
    <property type="evidence" value="ECO:0007669"/>
    <property type="project" value="TreeGrafter"/>
</dbReference>
<dbReference type="PROSITE" id="PS50075">
    <property type="entry name" value="CARRIER"/>
    <property type="match status" value="1"/>
</dbReference>
<dbReference type="GO" id="GO:0008610">
    <property type="term" value="P:lipid biosynthetic process"/>
    <property type="evidence" value="ECO:0007669"/>
    <property type="project" value="UniProtKB-ARBA"/>
</dbReference>
<comment type="caution">
    <text evidence="6">The sequence shown here is derived from an EMBL/GenBank/DDBJ whole genome shotgun (WGS) entry which is preliminary data.</text>
</comment>
<sequence>MTDRDRLAERRAALPPAAREALARRLRGASAATGAAPAPAPGGDAPAPGEAPLSFTQEGFWLRQRRYPQDAASNVFAAVRLRGPLDTPALRRACDALVARHDVLRSRFTEIDGEPRQIVVPGVRLPLREADLRPGSPSSDGAARDTPGDAVRDTPDGAQSDTPGGAARDTTAADRRLERLAVREAAHPFDLETAPPVRALLARLGTDHHVLMLTLHHVATDARSNTVLLEELAALYAAHVEGAAAPALPPAPQIAGVARDQRARRDGAESAEYWRQVLDGAPPLDLPLDRPRVPGAPRVPGRVTAIVPAEDVDAMRDLCRQDRVPLFAGLTAVLQTLLHRYSGSTDHLIGVPFNGRDRPDLLRVVGPLFTAVPLRADLSGRPTFRELASRVRGSAATAFDHAQVPAERFGAAAYDVLFALQDAPAAGTAEVAGVAIEPLELGPGTAQCTLTLSAVPDGRALHVTADHDSRVLDRATAAQMLRHFVALVRTLARVPDEPVDTVDLLTGTDRAALLRDWNGTAAPAVLPRVVHEAFAHRARLAPDAPAVRCGDEHLTYGQLHRAALGCARALGRAGVGRGDIVGVSVERTPALAVALLGVLMAGAAYLPLDPAYPDERRRHALTDAGARHLLHGHDPRSRPEAPGARVLGPADWAVPPDTGQAPPPARVGPADLVYAMYTSGSTGTPKGVLVAHEGVANDLDWRRAVTGIGPGDRLLHTVSCSFDPSVWQLFGPLATGAEVVLATEDELGDPERVAALIRDHRVTIADFVPSTLARVLDAAGPGDLDSLTHAFCGGERLPRDLADRFHHRTGATLRNQYGPTEATIDTTSHPVRPGAARREVPIGRLIGNKRGYVLDARLRPVPARVPGELWIGGTGLAYGYVGSPAQTADRFRPDPFGPPGTRMYRSGDLVRHRHDGDLEFVGRIDQQVKLNGVRIEPAEVEAALRAHPDVADAAVVPRRVQGRTALVAYAVTAGGADFDRSALRAHLLRRLPPAYMPAHLEPVPGIPREVTGKLAEDRLPEPGRTARTGPEWRAAPGSAEEEVARIWLRVLGREPAAPDEDFFQCGGDSVLATRLVASVRERFAAELNLHDFFVDPTLAGLAALLPEQGAPRESSTESSTGAPAEDSTGAPAEPPTQASGPALVRTGADRAPLSHAQERVLGRAEAGAGPGELEVASSVRLTGPIDADALARALSAVVARHEALRVAVTAPDRSGGPPTQTVRPPFEVPLARTDLSGRDGGALSAVLDRLDRQSALDLEAGALVAPTLLRTAPDEHVLHLKLHRIAVDGRSADIVAHDLAHAYRIQTGGQEAGPPAPRIGHPDYALWERARLTSGDVADAVRAWKETAPDLDALTRAPAAGSGARSELRWSLGGPRTRALDAAAAALRCTRRTLLLSVWSAACEHRFGRPVPICVPVAGRDHPWTHDVVGRFVDLAPVWTAPLRREPLGERVRRTHAAAVHAYGRRHTLPFGALERSLQEAAGHGGPVFPVFFDLADPVGALPTIPGVAVTAHPAREPWSDFGLSLLAGPGADGLDVAVLHDPAAHPGPAADALFGDVRARLTALADHYRLEN</sequence>
<dbReference type="Gene3D" id="3.30.559.30">
    <property type="entry name" value="Nonribosomal peptide synthetase, condensation domain"/>
    <property type="match status" value="2"/>
</dbReference>
<dbReference type="PROSITE" id="PS00012">
    <property type="entry name" value="PHOSPHOPANTETHEINE"/>
    <property type="match status" value="1"/>
</dbReference>
<keyword evidence="3" id="KW-0597">Phosphoprotein</keyword>
<dbReference type="NCBIfam" id="TIGR01733">
    <property type="entry name" value="AA-adenyl-dom"/>
    <property type="match status" value="1"/>
</dbReference>
<evidence type="ECO:0000256" key="2">
    <source>
        <dbReference type="ARBA" id="ARBA00022450"/>
    </source>
</evidence>
<feature type="region of interest" description="Disordered" evidence="4">
    <location>
        <begin position="1108"/>
        <end position="1143"/>
    </location>
</feature>
<dbReference type="EMBL" id="JACCFS010000001">
    <property type="protein sequence ID" value="NYJ37763.1"/>
    <property type="molecule type" value="Genomic_DNA"/>
</dbReference>
<dbReference type="InterPro" id="IPR045851">
    <property type="entry name" value="AMP-bd_C_sf"/>
</dbReference>
<feature type="compositionally biased region" description="Basic and acidic residues" evidence="4">
    <location>
        <begin position="1"/>
        <end position="12"/>
    </location>
</feature>
<dbReference type="Gene3D" id="1.10.1200.10">
    <property type="entry name" value="ACP-like"/>
    <property type="match status" value="1"/>
</dbReference>
<evidence type="ECO:0000259" key="5">
    <source>
        <dbReference type="PROSITE" id="PS50075"/>
    </source>
</evidence>
<feature type="region of interest" description="Disordered" evidence="4">
    <location>
        <begin position="1"/>
        <end position="52"/>
    </location>
</feature>
<dbReference type="Gene3D" id="3.30.559.10">
    <property type="entry name" value="Chloramphenicol acetyltransferase-like domain"/>
    <property type="match status" value="2"/>
</dbReference>
<dbReference type="InterPro" id="IPR006162">
    <property type="entry name" value="Ppantetheine_attach_site"/>
</dbReference>
<feature type="region of interest" description="Disordered" evidence="4">
    <location>
        <begin position="629"/>
        <end position="666"/>
    </location>
</feature>
<organism evidence="6 7">
    <name type="scientific">Nocardiopsis aegyptia</name>
    <dbReference type="NCBI Taxonomy" id="220378"/>
    <lineage>
        <taxon>Bacteria</taxon>
        <taxon>Bacillati</taxon>
        <taxon>Actinomycetota</taxon>
        <taxon>Actinomycetes</taxon>
        <taxon>Streptosporangiales</taxon>
        <taxon>Nocardiopsidaceae</taxon>
        <taxon>Nocardiopsis</taxon>
    </lineage>
</organism>
<dbReference type="InterPro" id="IPR009081">
    <property type="entry name" value="PP-bd_ACP"/>
</dbReference>
<dbReference type="PANTHER" id="PTHR45527">
    <property type="entry name" value="NONRIBOSOMAL PEPTIDE SYNTHETASE"/>
    <property type="match status" value="1"/>
</dbReference>
<dbReference type="RefSeq" id="WP_179828757.1">
    <property type="nucleotide sequence ID" value="NZ_JACCFS010000001.1"/>
</dbReference>
<dbReference type="GO" id="GO:0031177">
    <property type="term" value="F:phosphopantetheine binding"/>
    <property type="evidence" value="ECO:0007669"/>
    <property type="project" value="InterPro"/>
</dbReference>
<dbReference type="InterPro" id="IPR010071">
    <property type="entry name" value="AA_adenyl_dom"/>
</dbReference>
<name>A0A7Z0ET07_9ACTN</name>
<evidence type="ECO:0000256" key="4">
    <source>
        <dbReference type="SAM" id="MobiDB-lite"/>
    </source>
</evidence>
<dbReference type="Pfam" id="PF13193">
    <property type="entry name" value="AMP-binding_C"/>
    <property type="match status" value="1"/>
</dbReference>
<keyword evidence="7" id="KW-1185">Reference proteome</keyword>
<evidence type="ECO:0000313" key="6">
    <source>
        <dbReference type="EMBL" id="NYJ37763.1"/>
    </source>
</evidence>
<dbReference type="Pfam" id="PF00550">
    <property type="entry name" value="PP-binding"/>
    <property type="match status" value="1"/>
</dbReference>
<proteinExistence type="predicted"/>
<dbReference type="Pfam" id="PF00668">
    <property type="entry name" value="Condensation"/>
    <property type="match status" value="3"/>
</dbReference>
<dbReference type="SUPFAM" id="SSF47336">
    <property type="entry name" value="ACP-like"/>
    <property type="match status" value="1"/>
</dbReference>
<dbReference type="InterPro" id="IPR036736">
    <property type="entry name" value="ACP-like_sf"/>
</dbReference>
<feature type="compositionally biased region" description="Low complexity" evidence="4">
    <location>
        <begin position="28"/>
        <end position="52"/>
    </location>
</feature>